<dbReference type="InterPro" id="IPR052555">
    <property type="entry name" value="dCTP_Pyrophosphatase"/>
</dbReference>
<comment type="caution">
    <text evidence="1">The sequence shown here is derived from an EMBL/GenBank/DDBJ whole genome shotgun (WGS) entry which is preliminary data.</text>
</comment>
<dbReference type="Pfam" id="PF12643">
    <property type="entry name" value="MazG-like"/>
    <property type="match status" value="1"/>
</dbReference>
<reference evidence="1" key="1">
    <citation type="submission" date="2021-04" db="EMBL/GenBank/DDBJ databases">
        <title>novel species isolated from subtropical streams in China.</title>
        <authorList>
            <person name="Lu H."/>
        </authorList>
    </citation>
    <scope>NUCLEOTIDE SEQUENCE</scope>
    <source>
        <strain evidence="1">LFS511W</strain>
    </source>
</reference>
<sequence length="130" mass="14425">MNNNIPHSESGDEDRLTQLQRRLAAFRDERQWAQFHTPKNLASALAVEAAELLEPFQWLQAGERSELSEAQLQAVSDEMADVLCYLLLMADRLQVDLAAACNSKIDRNTLRYPVSTAKGSAKKAPADTPA</sequence>
<accession>A0A941DKJ3</accession>
<dbReference type="PANTHER" id="PTHR46523">
    <property type="entry name" value="DCTP PYROPHOSPHATASE 1"/>
    <property type="match status" value="1"/>
</dbReference>
<organism evidence="1 2">
    <name type="scientific">Undibacterium luofuense</name>
    <dbReference type="NCBI Taxonomy" id="2828733"/>
    <lineage>
        <taxon>Bacteria</taxon>
        <taxon>Pseudomonadati</taxon>
        <taxon>Pseudomonadota</taxon>
        <taxon>Betaproteobacteria</taxon>
        <taxon>Burkholderiales</taxon>
        <taxon>Oxalobacteraceae</taxon>
        <taxon>Undibacterium</taxon>
    </lineage>
</organism>
<keyword evidence="2" id="KW-1185">Reference proteome</keyword>
<dbReference type="RefSeq" id="WP_212686849.1">
    <property type="nucleotide sequence ID" value="NZ_JAGSPN010000002.1"/>
</dbReference>
<dbReference type="SUPFAM" id="SSF101386">
    <property type="entry name" value="all-alpha NTP pyrophosphatases"/>
    <property type="match status" value="1"/>
</dbReference>
<dbReference type="Proteomes" id="UP000680067">
    <property type="component" value="Unassembled WGS sequence"/>
</dbReference>
<dbReference type="PANTHER" id="PTHR46523:SF1">
    <property type="entry name" value="DCTP PYROPHOSPHATASE 1"/>
    <property type="match status" value="1"/>
</dbReference>
<dbReference type="EMBL" id="JAGSPN010000002">
    <property type="protein sequence ID" value="MBR7781505.1"/>
    <property type="molecule type" value="Genomic_DNA"/>
</dbReference>
<gene>
    <name evidence="1" type="ORF">KDM89_05090</name>
</gene>
<protein>
    <submittedName>
        <fullName evidence="1">Nucleotide pyrophosphohydrolase</fullName>
    </submittedName>
</protein>
<dbReference type="InterPro" id="IPR025984">
    <property type="entry name" value="DCTPP"/>
</dbReference>
<dbReference type="AlphaFoldDB" id="A0A941DKJ3"/>
<evidence type="ECO:0000313" key="2">
    <source>
        <dbReference type="Proteomes" id="UP000680067"/>
    </source>
</evidence>
<proteinExistence type="predicted"/>
<dbReference type="Gene3D" id="1.10.287.1080">
    <property type="entry name" value="MazG-like"/>
    <property type="match status" value="1"/>
</dbReference>
<name>A0A941DKJ3_9BURK</name>
<dbReference type="PIRSF" id="PIRSF029826">
    <property type="entry name" value="UCP029826_pph"/>
    <property type="match status" value="1"/>
</dbReference>
<dbReference type="GO" id="GO:0047429">
    <property type="term" value="F:nucleoside triphosphate diphosphatase activity"/>
    <property type="evidence" value="ECO:0007669"/>
    <property type="project" value="InterPro"/>
</dbReference>
<dbReference type="GO" id="GO:0009143">
    <property type="term" value="P:nucleoside triphosphate catabolic process"/>
    <property type="evidence" value="ECO:0007669"/>
    <property type="project" value="InterPro"/>
</dbReference>
<evidence type="ECO:0000313" key="1">
    <source>
        <dbReference type="EMBL" id="MBR7781505.1"/>
    </source>
</evidence>
<dbReference type="CDD" id="cd11537">
    <property type="entry name" value="NTP-PPase_RS21-C6_like"/>
    <property type="match status" value="1"/>
</dbReference>